<dbReference type="InterPro" id="IPR041854">
    <property type="entry name" value="BFD-like_2Fe2S-bd_dom_sf"/>
</dbReference>
<protein>
    <recommendedName>
        <fullName evidence="7">Bacterioferritin-associated ferredoxin</fullName>
    </recommendedName>
</protein>
<accession>A0A1L9QQF0</accession>
<dbReference type="GO" id="GO:0046872">
    <property type="term" value="F:metal ion binding"/>
    <property type="evidence" value="ECO:0007669"/>
    <property type="project" value="UniProtKB-KW"/>
</dbReference>
<proteinExistence type="inferred from homology"/>
<reference evidence="10" key="1">
    <citation type="submission" date="2016-10" db="EMBL/GenBank/DDBJ databases">
        <title>CRISPR-Cas defence system in Roseofilum reptotaenium: evidence of a bacteriophage-cyanobacterium arms race in the coral black band disease.</title>
        <authorList>
            <person name="Buerger P."/>
            <person name="Wood-Charlson E.M."/>
            <person name="Weynberg K.D."/>
            <person name="Willis B."/>
            <person name="Van Oppen M.J."/>
        </authorList>
    </citation>
    <scope>NUCLEOTIDE SEQUENCE [LARGE SCALE GENOMIC DNA]</scope>
    <source>
        <strain evidence="10">AO1-A</strain>
    </source>
</reference>
<dbReference type="AlphaFoldDB" id="A0A1L9QQF0"/>
<dbReference type="Proteomes" id="UP000183940">
    <property type="component" value="Unassembled WGS sequence"/>
</dbReference>
<keyword evidence="3" id="KW-0479">Metal-binding</keyword>
<evidence type="ECO:0000256" key="5">
    <source>
        <dbReference type="ARBA" id="ARBA00023004"/>
    </source>
</evidence>
<evidence type="ECO:0000256" key="3">
    <source>
        <dbReference type="ARBA" id="ARBA00022723"/>
    </source>
</evidence>
<evidence type="ECO:0000256" key="1">
    <source>
        <dbReference type="ARBA" id="ARBA00022448"/>
    </source>
</evidence>
<keyword evidence="6" id="KW-0411">Iron-sulfur</keyword>
<evidence type="ECO:0000256" key="8">
    <source>
        <dbReference type="ARBA" id="ARBA00046332"/>
    </source>
</evidence>
<dbReference type="EMBL" id="MLAW01000025">
    <property type="protein sequence ID" value="OJJ24817.1"/>
    <property type="molecule type" value="Genomic_DNA"/>
</dbReference>
<evidence type="ECO:0000256" key="2">
    <source>
        <dbReference type="ARBA" id="ARBA00022714"/>
    </source>
</evidence>
<dbReference type="STRING" id="1925591.BI308_14710"/>
<evidence type="ECO:0000256" key="4">
    <source>
        <dbReference type="ARBA" id="ARBA00022982"/>
    </source>
</evidence>
<evidence type="ECO:0000313" key="11">
    <source>
        <dbReference type="Proteomes" id="UP000183940"/>
    </source>
</evidence>
<keyword evidence="11" id="KW-1185">Reference proteome</keyword>
<feature type="domain" description="BFD-like [2Fe-2S]-binding" evidence="9">
    <location>
        <begin position="2"/>
        <end position="50"/>
    </location>
</feature>
<evidence type="ECO:0000256" key="7">
    <source>
        <dbReference type="ARBA" id="ARBA00039386"/>
    </source>
</evidence>
<dbReference type="PANTHER" id="PTHR37424">
    <property type="entry name" value="BACTERIOFERRITIN-ASSOCIATED FERREDOXIN"/>
    <property type="match status" value="1"/>
</dbReference>
<name>A0A1L9QQF0_9CYAN</name>
<dbReference type="Gene3D" id="1.10.10.1100">
    <property type="entry name" value="BFD-like [2Fe-2S]-binding domain"/>
    <property type="match status" value="1"/>
</dbReference>
<dbReference type="InterPro" id="IPR007419">
    <property type="entry name" value="BFD-like_2Fe2S-bd_dom"/>
</dbReference>
<keyword evidence="5" id="KW-0408">Iron</keyword>
<evidence type="ECO:0000256" key="6">
    <source>
        <dbReference type="ARBA" id="ARBA00023014"/>
    </source>
</evidence>
<comment type="similarity">
    <text evidence="8">Belongs to the Bfd family.</text>
</comment>
<evidence type="ECO:0000259" key="9">
    <source>
        <dbReference type="Pfam" id="PF04324"/>
    </source>
</evidence>
<dbReference type="PANTHER" id="PTHR37424:SF1">
    <property type="entry name" value="BACTERIOFERRITIN-ASSOCIATED FERREDOXIN"/>
    <property type="match status" value="1"/>
</dbReference>
<organism evidence="10 11">
    <name type="scientific">Roseofilum reptotaenium AO1-A</name>
    <dbReference type="NCBI Taxonomy" id="1925591"/>
    <lineage>
        <taxon>Bacteria</taxon>
        <taxon>Bacillati</taxon>
        <taxon>Cyanobacteriota</taxon>
        <taxon>Cyanophyceae</taxon>
        <taxon>Desertifilales</taxon>
        <taxon>Desertifilaceae</taxon>
        <taxon>Roseofilum</taxon>
    </lineage>
</organism>
<keyword evidence="2" id="KW-0001">2Fe-2S</keyword>
<dbReference type="Pfam" id="PF04324">
    <property type="entry name" value="Fer2_BFD"/>
    <property type="match status" value="1"/>
</dbReference>
<comment type="caution">
    <text evidence="10">The sequence shown here is derived from an EMBL/GenBank/DDBJ whole genome shotgun (WGS) entry which is preliminary data.</text>
</comment>
<dbReference type="InterPro" id="IPR052371">
    <property type="entry name" value="BFD-associated_ferredoxin"/>
</dbReference>
<dbReference type="GO" id="GO:0051537">
    <property type="term" value="F:2 iron, 2 sulfur cluster binding"/>
    <property type="evidence" value="ECO:0007669"/>
    <property type="project" value="UniProtKB-KW"/>
</dbReference>
<evidence type="ECO:0000313" key="10">
    <source>
        <dbReference type="EMBL" id="OJJ24817.1"/>
    </source>
</evidence>
<sequence length="80" mass="8935">MYICICHAVTDRDIHKAVAQGACSIDLVCDRLNVSSSCGRCWEHAQQVVQDALSENQAPIEIGSIARKTQERYDDRRKAS</sequence>
<keyword evidence="1" id="KW-0813">Transport</keyword>
<keyword evidence="4" id="KW-0249">Electron transport</keyword>
<gene>
    <name evidence="10" type="ORF">BI308_14710</name>
</gene>